<feature type="non-terminal residue" evidence="8">
    <location>
        <position position="1"/>
    </location>
</feature>
<comment type="similarity">
    <text evidence="1 5">Belongs to the complex I 20 kDa subunit family.</text>
</comment>
<evidence type="ECO:0000256" key="3">
    <source>
        <dbReference type="ARBA" id="ARBA00038101"/>
    </source>
</evidence>
<evidence type="ECO:0000259" key="7">
    <source>
        <dbReference type="Pfam" id="PF01058"/>
    </source>
</evidence>
<dbReference type="SUPFAM" id="SSF56770">
    <property type="entry name" value="HydA/Nqo6-like"/>
    <property type="match status" value="1"/>
</dbReference>
<dbReference type="HAMAP" id="MF_01356">
    <property type="entry name" value="NDH1_NuoB"/>
    <property type="match status" value="1"/>
</dbReference>
<dbReference type="Pfam" id="PF01058">
    <property type="entry name" value="Oxidored_q6"/>
    <property type="match status" value="1"/>
</dbReference>
<dbReference type="PROSITE" id="PS50293">
    <property type="entry name" value="TPR_REGION"/>
    <property type="match status" value="1"/>
</dbReference>
<evidence type="ECO:0000313" key="8">
    <source>
        <dbReference type="EMBL" id="CAG8554689.1"/>
    </source>
</evidence>
<dbReference type="PANTHER" id="PTHR11102:SF147">
    <property type="entry name" value="SEL1L ADAPTOR SUBUNIT OF ERAD E3 UBIQUITIN LIGASE"/>
    <property type="match status" value="1"/>
</dbReference>
<keyword evidence="5" id="KW-0411">Iron-sulfur</keyword>
<dbReference type="GO" id="GO:0048038">
    <property type="term" value="F:quinone binding"/>
    <property type="evidence" value="ECO:0007669"/>
    <property type="project" value="InterPro"/>
</dbReference>
<evidence type="ECO:0000256" key="4">
    <source>
        <dbReference type="PROSITE-ProRule" id="PRU00339"/>
    </source>
</evidence>
<dbReference type="SUPFAM" id="SSF81901">
    <property type="entry name" value="HCP-like"/>
    <property type="match status" value="3"/>
</dbReference>
<name>A0A9N9B4D3_9GLOM</name>
<dbReference type="GO" id="GO:0008137">
    <property type="term" value="F:NADH dehydrogenase (ubiquinone) activity"/>
    <property type="evidence" value="ECO:0007669"/>
    <property type="project" value="InterPro"/>
</dbReference>
<dbReference type="SMART" id="SM00028">
    <property type="entry name" value="TPR"/>
    <property type="match status" value="1"/>
</dbReference>
<reference evidence="8" key="1">
    <citation type="submission" date="2021-06" db="EMBL/GenBank/DDBJ databases">
        <authorList>
            <person name="Kallberg Y."/>
            <person name="Tangrot J."/>
            <person name="Rosling A."/>
        </authorList>
    </citation>
    <scope>NUCLEOTIDE SEQUENCE</scope>
    <source>
        <strain evidence="8">AZ414A</strain>
    </source>
</reference>
<keyword evidence="6" id="KW-0812">Transmembrane</keyword>
<dbReference type="Gene3D" id="3.40.50.12280">
    <property type="match status" value="1"/>
</dbReference>
<evidence type="ECO:0000313" key="9">
    <source>
        <dbReference type="Proteomes" id="UP000789706"/>
    </source>
</evidence>
<evidence type="ECO:0000256" key="6">
    <source>
        <dbReference type="SAM" id="Phobius"/>
    </source>
</evidence>
<feature type="domain" description="NADH:ubiquinone oxidoreductase-like 20kDa subunit" evidence="7">
    <location>
        <begin position="126"/>
        <end position="235"/>
    </location>
</feature>
<keyword evidence="4" id="KW-0802">TPR repeat</keyword>
<dbReference type="OrthoDB" id="27934at2759"/>
<dbReference type="EMBL" id="CAJVPK010000856">
    <property type="protein sequence ID" value="CAG8554689.1"/>
    <property type="molecule type" value="Genomic_DNA"/>
</dbReference>
<evidence type="ECO:0000256" key="2">
    <source>
        <dbReference type="ARBA" id="ARBA00023027"/>
    </source>
</evidence>
<protein>
    <submittedName>
        <fullName evidence="8">351_t:CDS:1</fullName>
    </submittedName>
</protein>
<dbReference type="InterPro" id="IPR006138">
    <property type="entry name" value="NADH_UQ_OxRdtase_20Kd_su"/>
</dbReference>
<keyword evidence="6" id="KW-1133">Transmembrane helix</keyword>
<dbReference type="GO" id="GO:0005789">
    <property type="term" value="C:endoplasmic reticulum membrane"/>
    <property type="evidence" value="ECO:0007669"/>
    <property type="project" value="TreeGrafter"/>
</dbReference>
<evidence type="ECO:0000256" key="5">
    <source>
        <dbReference type="RuleBase" id="RU004464"/>
    </source>
</evidence>
<dbReference type="InterPro" id="IPR050767">
    <property type="entry name" value="Sel1_AlgK"/>
</dbReference>
<keyword evidence="5" id="KW-0004">4Fe-4S</keyword>
<keyword evidence="9" id="KW-1185">Reference proteome</keyword>
<dbReference type="GO" id="GO:0036503">
    <property type="term" value="P:ERAD pathway"/>
    <property type="evidence" value="ECO:0007669"/>
    <property type="project" value="TreeGrafter"/>
</dbReference>
<keyword evidence="5" id="KW-0408">Iron</keyword>
<evidence type="ECO:0000256" key="1">
    <source>
        <dbReference type="ARBA" id="ARBA00009173"/>
    </source>
</evidence>
<feature type="repeat" description="TPR" evidence="4">
    <location>
        <begin position="657"/>
        <end position="690"/>
    </location>
</feature>
<dbReference type="InterPro" id="IPR011990">
    <property type="entry name" value="TPR-like_helical_dom_sf"/>
</dbReference>
<feature type="transmembrane region" description="Helical" evidence="6">
    <location>
        <begin position="937"/>
        <end position="957"/>
    </location>
</feature>
<dbReference type="InterPro" id="IPR006597">
    <property type="entry name" value="Sel1-like"/>
</dbReference>
<dbReference type="GO" id="GO:0051539">
    <property type="term" value="F:4 iron, 4 sulfur cluster binding"/>
    <property type="evidence" value="ECO:0007669"/>
    <property type="project" value="UniProtKB-KW"/>
</dbReference>
<dbReference type="Pfam" id="PF08238">
    <property type="entry name" value="Sel1"/>
    <property type="match status" value="13"/>
</dbReference>
<keyword evidence="6" id="KW-0472">Membrane</keyword>
<dbReference type="PROSITE" id="PS01150">
    <property type="entry name" value="COMPLEX1_20K"/>
    <property type="match status" value="1"/>
</dbReference>
<dbReference type="PANTHER" id="PTHR11102">
    <property type="entry name" value="SEL-1-LIKE PROTEIN"/>
    <property type="match status" value="1"/>
</dbReference>
<organism evidence="8 9">
    <name type="scientific">Diversispora eburnea</name>
    <dbReference type="NCBI Taxonomy" id="1213867"/>
    <lineage>
        <taxon>Eukaryota</taxon>
        <taxon>Fungi</taxon>
        <taxon>Fungi incertae sedis</taxon>
        <taxon>Mucoromycota</taxon>
        <taxon>Glomeromycotina</taxon>
        <taxon>Glomeromycetes</taxon>
        <taxon>Diversisporales</taxon>
        <taxon>Diversisporaceae</taxon>
        <taxon>Diversispora</taxon>
    </lineage>
</organism>
<dbReference type="AlphaFoldDB" id="A0A9N9B4D3"/>
<dbReference type="Proteomes" id="UP000789706">
    <property type="component" value="Unassembled WGS sequence"/>
</dbReference>
<accession>A0A9N9B4D3</accession>
<dbReference type="NCBIfam" id="TIGR01957">
    <property type="entry name" value="nuoB_fam"/>
    <property type="match status" value="1"/>
</dbReference>
<dbReference type="InterPro" id="IPR006137">
    <property type="entry name" value="NADH_UbQ_OxRdtase-like_20kDa"/>
</dbReference>
<keyword evidence="2 5" id="KW-0520">NAD</keyword>
<sequence>AVQAWNLEFDIINMLALRTFTPLKNLKSAQVLSAVSQHKCSRIFEKKEDVMASTNSSFGLVQCRGLNTESRTEIKPTSSSVSKIEKKSSSLINFDNSAQYVLSTVDKIINYTRQSSIWPMTFGLACCAVEMMHMAAARYDQDRIGIVFRASPRQSDVMIVAGTLTNKMAPALRKVYDQMPEPRWVISMGSCANGGGYYHYSYSVVRGCDRIVPVDIYVPGCPPTAEALMYGVLQLQKKMRRTKSTTQIPTVTDPVLNKLEGRLNANELYNNAMGLLQSLETPPNERKIPKSQMLDEAEPNIFIFLYKFFSQLLFSMFDLHSPITTEDLDIERQSNTETKDPKLIRAIKLLEKAAFEYGHDDSLFTLGEINFYAKYNHPRNLSAAFHYYRKLTDRSGNSTAQQMVGFMYATGIGNVVPRDQGKALLYHTFAALGHDTASEMTLAYRYLSGIGVPRSCEDAVFYYKRVAEKAIEYFKSGPPGGHQLPMLKVKLYDEDGGIFGYGASGSGASSSSKHGDQATWDDILDYYRYSAERGLGQLYYQGTRNTPQNFTHAIRFLKQVASQYWPNDNTEVDLSSKPVQAAGQAAGILGQMYWRGEGVEQNNHTAYEWFVRGAQVGNPASINGLGMMFLEGVEVSKNPDKAMSYFKSAADAEFPDAHAQVNLGLLYLKRDDFKNAFEYFQKAVKLMHHILAYFYLAEMYANGSGVEQSCSVAAAFYKVVAERGDWLHSPFPNAHMAYVSGDRDSALIYYLMAAEKGYDVGQSNVAWLLDKGNTPKPDVSREKLALLYWTRSANQGNADSRVKMGDYYFKGFGTKSDYEKAAACYQVAAESDYSAMAMWNLGWMYENGIGVDFHLAKRWYDLSLSTNPDAYLPVILSLIKLNIKRIWNYFAGIDVGGDNINKNDASSGFWWSPEGEKLIKEYNVRKDYEQNDEERDAWMETLMILVMCAMVGWLLYIRQLRWDPAGIQVKNFD</sequence>
<dbReference type="FunFam" id="3.40.50.12280:FF:000001">
    <property type="entry name" value="NADH-quinone oxidoreductase subunit B 2"/>
    <property type="match status" value="1"/>
</dbReference>
<keyword evidence="5" id="KW-0479">Metal-binding</keyword>
<dbReference type="GO" id="GO:0046872">
    <property type="term" value="F:metal ion binding"/>
    <property type="evidence" value="ECO:0007669"/>
    <property type="project" value="UniProtKB-KW"/>
</dbReference>
<dbReference type="NCBIfam" id="NF005012">
    <property type="entry name" value="PRK06411.1"/>
    <property type="match status" value="1"/>
</dbReference>
<comment type="caution">
    <text evidence="8">The sequence shown here is derived from an EMBL/GenBank/DDBJ whole genome shotgun (WGS) entry which is preliminary data.</text>
</comment>
<proteinExistence type="inferred from homology"/>
<dbReference type="SMART" id="SM00671">
    <property type="entry name" value="SEL1"/>
    <property type="match status" value="12"/>
</dbReference>
<comment type="similarity">
    <text evidence="3">Belongs to the sel-1 family.</text>
</comment>
<dbReference type="Gene3D" id="1.25.40.10">
    <property type="entry name" value="Tetratricopeptide repeat domain"/>
    <property type="match status" value="3"/>
</dbReference>
<gene>
    <name evidence="8" type="ORF">DEBURN_LOCUS7280</name>
</gene>
<dbReference type="InterPro" id="IPR019734">
    <property type="entry name" value="TPR_rpt"/>
</dbReference>
<dbReference type="PROSITE" id="PS50005">
    <property type="entry name" value="TPR"/>
    <property type="match status" value="1"/>
</dbReference>